<organism evidence="3 4">
    <name type="scientific">Orbilia brochopaga</name>
    <dbReference type="NCBI Taxonomy" id="3140254"/>
    <lineage>
        <taxon>Eukaryota</taxon>
        <taxon>Fungi</taxon>
        <taxon>Dikarya</taxon>
        <taxon>Ascomycota</taxon>
        <taxon>Pezizomycotina</taxon>
        <taxon>Orbiliomycetes</taxon>
        <taxon>Orbiliales</taxon>
        <taxon>Orbiliaceae</taxon>
        <taxon>Orbilia</taxon>
    </lineage>
</organism>
<comment type="caution">
    <text evidence="3">The sequence shown here is derived from an EMBL/GenBank/DDBJ whole genome shotgun (WGS) entry which is preliminary data.</text>
</comment>
<evidence type="ECO:0000313" key="3">
    <source>
        <dbReference type="EMBL" id="KAK6340834.1"/>
    </source>
</evidence>
<evidence type="ECO:0000256" key="1">
    <source>
        <dbReference type="SAM" id="MobiDB-lite"/>
    </source>
</evidence>
<accession>A0AAV9UHV9</accession>
<dbReference type="Proteomes" id="UP001375240">
    <property type="component" value="Unassembled WGS sequence"/>
</dbReference>
<feature type="region of interest" description="Disordered" evidence="1">
    <location>
        <begin position="80"/>
        <end position="100"/>
    </location>
</feature>
<evidence type="ECO:0000313" key="4">
    <source>
        <dbReference type="Proteomes" id="UP001375240"/>
    </source>
</evidence>
<reference evidence="3 4" key="1">
    <citation type="submission" date="2019-10" db="EMBL/GenBank/DDBJ databases">
        <authorList>
            <person name="Palmer J.M."/>
        </authorList>
    </citation>
    <scope>NUCLEOTIDE SEQUENCE [LARGE SCALE GENOMIC DNA]</scope>
    <source>
        <strain evidence="3 4">TWF696</strain>
    </source>
</reference>
<name>A0AAV9UHV9_9PEZI</name>
<protein>
    <submittedName>
        <fullName evidence="3">Uncharacterized protein</fullName>
    </submittedName>
</protein>
<keyword evidence="2" id="KW-1133">Transmembrane helix</keyword>
<gene>
    <name evidence="3" type="ORF">TWF696_009152</name>
</gene>
<keyword evidence="2" id="KW-0472">Membrane</keyword>
<dbReference type="AlphaFoldDB" id="A0AAV9UHV9"/>
<feature type="transmembrane region" description="Helical" evidence="2">
    <location>
        <begin position="20"/>
        <end position="40"/>
    </location>
</feature>
<sequence length="100" mass="11676">MELSPRDLGHDAQPKILRKWIVVILVTCIPVTIFLILLLLRRQIYWLWLRIRRRSISTPASKNTKNFDIETDPGYEQHVKADDSFNRNTTNPFRVGSTAV</sequence>
<proteinExistence type="predicted"/>
<keyword evidence="4" id="KW-1185">Reference proteome</keyword>
<evidence type="ECO:0000256" key="2">
    <source>
        <dbReference type="SAM" id="Phobius"/>
    </source>
</evidence>
<keyword evidence="2" id="KW-0812">Transmembrane</keyword>
<dbReference type="EMBL" id="JAVHNQ010000008">
    <property type="protein sequence ID" value="KAK6340834.1"/>
    <property type="molecule type" value="Genomic_DNA"/>
</dbReference>